<keyword evidence="2" id="KW-1185">Reference proteome</keyword>
<dbReference type="Proteomes" id="UP000095287">
    <property type="component" value="Unplaced"/>
</dbReference>
<evidence type="ECO:0000313" key="2">
    <source>
        <dbReference type="Proteomes" id="UP000095287"/>
    </source>
</evidence>
<reference evidence="3" key="1">
    <citation type="submission" date="2016-11" db="UniProtKB">
        <authorList>
            <consortium name="WormBaseParasite"/>
        </authorList>
    </citation>
    <scope>IDENTIFICATION</scope>
</reference>
<evidence type="ECO:0000256" key="1">
    <source>
        <dbReference type="SAM" id="SignalP"/>
    </source>
</evidence>
<organism evidence="2 3">
    <name type="scientific">Steinernema glaseri</name>
    <dbReference type="NCBI Taxonomy" id="37863"/>
    <lineage>
        <taxon>Eukaryota</taxon>
        <taxon>Metazoa</taxon>
        <taxon>Ecdysozoa</taxon>
        <taxon>Nematoda</taxon>
        <taxon>Chromadorea</taxon>
        <taxon>Rhabditida</taxon>
        <taxon>Tylenchina</taxon>
        <taxon>Panagrolaimomorpha</taxon>
        <taxon>Strongyloidoidea</taxon>
        <taxon>Steinernematidae</taxon>
        <taxon>Steinernema</taxon>
    </lineage>
</organism>
<dbReference type="AlphaFoldDB" id="A0A1I8AFX4"/>
<proteinExistence type="predicted"/>
<evidence type="ECO:0000313" key="3">
    <source>
        <dbReference type="WBParaSite" id="L893_g5205.t1"/>
    </source>
</evidence>
<sequence>MELRSLILISVVCGQILGLQLKPPIPGGNDTVTTIFKTPMDWFDILWSLHTWRKEDPRGPEDDEIPRKSCGAELVDFVKSVCLTDKASKSGKTGDKTATYVATQSFDACSSRRSFFRRHFYLLICLMLPFSVPKSGRDE</sequence>
<feature type="signal peptide" evidence="1">
    <location>
        <begin position="1"/>
        <end position="18"/>
    </location>
</feature>
<name>A0A1I8AFX4_9BILA</name>
<dbReference type="WBParaSite" id="L893_g5205.t1">
    <property type="protein sequence ID" value="L893_g5205.t1"/>
    <property type="gene ID" value="L893_g5205"/>
</dbReference>
<feature type="chain" id="PRO_5009314644" evidence="1">
    <location>
        <begin position="19"/>
        <end position="139"/>
    </location>
</feature>
<keyword evidence="1" id="KW-0732">Signal</keyword>
<accession>A0A1I8AFX4</accession>
<protein>
    <submittedName>
        <fullName evidence="3">Secreted protein</fullName>
    </submittedName>
</protein>